<dbReference type="AlphaFoldDB" id="A0AAW0LI31"/>
<comment type="caution">
    <text evidence="1">The sequence shown here is derived from an EMBL/GenBank/DDBJ whole genome shotgun (WGS) entry which is preliminary data.</text>
</comment>
<proteinExistence type="predicted"/>
<accession>A0AAW0LI31</accession>
<gene>
    <name evidence="1" type="ORF">CFP56_000669</name>
</gene>
<dbReference type="Proteomes" id="UP000237347">
    <property type="component" value="Unassembled WGS sequence"/>
</dbReference>
<sequence>MFGSQQLYMSRTIFPVTKDVAKMMQPIMGCKPCEKDVVVFAAGGFSNPKTVVPEAGLLVFITEGGVPELQVEIIKQKHLKGYSSSVSSNEKFP</sequence>
<reference evidence="1 2" key="1">
    <citation type="journal article" date="2018" name="Sci. Data">
        <title>The draft genome sequence of cork oak.</title>
        <authorList>
            <person name="Ramos A.M."/>
            <person name="Usie A."/>
            <person name="Barbosa P."/>
            <person name="Barros P.M."/>
            <person name="Capote T."/>
            <person name="Chaves I."/>
            <person name="Simoes F."/>
            <person name="Abreu I."/>
            <person name="Carrasquinho I."/>
            <person name="Faro C."/>
            <person name="Guimaraes J.B."/>
            <person name="Mendonca D."/>
            <person name="Nobrega F."/>
            <person name="Rodrigues L."/>
            <person name="Saibo N.J.M."/>
            <person name="Varela M.C."/>
            <person name="Egas C."/>
            <person name="Matos J."/>
            <person name="Miguel C.M."/>
            <person name="Oliveira M.M."/>
            <person name="Ricardo C.P."/>
            <person name="Goncalves S."/>
        </authorList>
    </citation>
    <scope>NUCLEOTIDE SEQUENCE [LARGE SCALE GENOMIC DNA]</scope>
    <source>
        <strain evidence="2">cv. HL8</strain>
    </source>
</reference>
<protein>
    <submittedName>
        <fullName evidence="1">Uncharacterized protein</fullName>
    </submittedName>
</protein>
<evidence type="ECO:0000313" key="1">
    <source>
        <dbReference type="EMBL" id="KAK7850526.1"/>
    </source>
</evidence>
<organism evidence="1 2">
    <name type="scientific">Quercus suber</name>
    <name type="common">Cork oak</name>
    <dbReference type="NCBI Taxonomy" id="58331"/>
    <lineage>
        <taxon>Eukaryota</taxon>
        <taxon>Viridiplantae</taxon>
        <taxon>Streptophyta</taxon>
        <taxon>Embryophyta</taxon>
        <taxon>Tracheophyta</taxon>
        <taxon>Spermatophyta</taxon>
        <taxon>Magnoliopsida</taxon>
        <taxon>eudicotyledons</taxon>
        <taxon>Gunneridae</taxon>
        <taxon>Pentapetalae</taxon>
        <taxon>rosids</taxon>
        <taxon>fabids</taxon>
        <taxon>Fagales</taxon>
        <taxon>Fagaceae</taxon>
        <taxon>Quercus</taxon>
    </lineage>
</organism>
<dbReference type="EMBL" id="PKMF04000099">
    <property type="protein sequence ID" value="KAK7850526.1"/>
    <property type="molecule type" value="Genomic_DNA"/>
</dbReference>
<evidence type="ECO:0000313" key="2">
    <source>
        <dbReference type="Proteomes" id="UP000237347"/>
    </source>
</evidence>
<keyword evidence="2" id="KW-1185">Reference proteome</keyword>
<name>A0AAW0LI31_QUESU</name>